<feature type="signal peptide" evidence="5">
    <location>
        <begin position="1"/>
        <end position="21"/>
    </location>
</feature>
<dbReference type="InterPro" id="IPR013780">
    <property type="entry name" value="Glyco_hydro_b"/>
</dbReference>
<name>A0ABU8I9Q9_9SPHI</name>
<evidence type="ECO:0000259" key="7">
    <source>
        <dbReference type="Pfam" id="PF21365"/>
    </source>
</evidence>
<dbReference type="InterPro" id="IPR050985">
    <property type="entry name" value="Alpha-glycosidase_related"/>
</dbReference>
<feature type="domain" description="Glycosyl hydrolase family 31 C-terminal" evidence="7">
    <location>
        <begin position="452"/>
        <end position="528"/>
    </location>
</feature>
<comment type="caution">
    <text evidence="8">The sequence shown here is derived from an EMBL/GenBank/DDBJ whole genome shotgun (WGS) entry which is preliminary data.</text>
</comment>
<dbReference type="PANTHER" id="PTHR43053:SF4">
    <property type="entry name" value="MYOGENESIS-REGULATING GLYCOSIDASE"/>
    <property type="match status" value="1"/>
</dbReference>
<keyword evidence="3 4" id="KW-0326">Glycosidase</keyword>
<dbReference type="Gene3D" id="3.20.20.80">
    <property type="entry name" value="Glycosidases"/>
    <property type="match status" value="1"/>
</dbReference>
<keyword evidence="5" id="KW-0732">Signal</keyword>
<dbReference type="Gene3D" id="2.60.40.1180">
    <property type="entry name" value="Golgi alpha-mannosidase II"/>
    <property type="match status" value="1"/>
</dbReference>
<dbReference type="GO" id="GO:0016787">
    <property type="term" value="F:hydrolase activity"/>
    <property type="evidence" value="ECO:0007669"/>
    <property type="project" value="UniProtKB-KW"/>
</dbReference>
<organism evidence="8 9">
    <name type="scientific">Sphingobacterium tenebrionis</name>
    <dbReference type="NCBI Taxonomy" id="3111775"/>
    <lineage>
        <taxon>Bacteria</taxon>
        <taxon>Pseudomonadati</taxon>
        <taxon>Bacteroidota</taxon>
        <taxon>Sphingobacteriia</taxon>
        <taxon>Sphingobacteriales</taxon>
        <taxon>Sphingobacteriaceae</taxon>
        <taxon>Sphingobacterium</taxon>
    </lineage>
</organism>
<protein>
    <submittedName>
        <fullName evidence="8">Glycoside hydrolase family 31 protein</fullName>
    </submittedName>
</protein>
<accession>A0ABU8I9Q9</accession>
<dbReference type="Pfam" id="PF01055">
    <property type="entry name" value="Glyco_hydro_31_2nd"/>
    <property type="match status" value="1"/>
</dbReference>
<dbReference type="EMBL" id="JAYLLN010000044">
    <property type="protein sequence ID" value="MEI5986135.1"/>
    <property type="molecule type" value="Genomic_DNA"/>
</dbReference>
<dbReference type="RefSeq" id="WP_336557968.1">
    <property type="nucleotide sequence ID" value="NZ_JAYLLN010000044.1"/>
</dbReference>
<evidence type="ECO:0000256" key="2">
    <source>
        <dbReference type="ARBA" id="ARBA00022801"/>
    </source>
</evidence>
<dbReference type="Proteomes" id="UP001363035">
    <property type="component" value="Unassembled WGS sequence"/>
</dbReference>
<evidence type="ECO:0000313" key="9">
    <source>
        <dbReference type="Proteomes" id="UP001363035"/>
    </source>
</evidence>
<comment type="similarity">
    <text evidence="1 4">Belongs to the glycosyl hydrolase 31 family.</text>
</comment>
<keyword evidence="2 4" id="KW-0378">Hydrolase</keyword>
<evidence type="ECO:0000259" key="6">
    <source>
        <dbReference type="Pfam" id="PF01055"/>
    </source>
</evidence>
<dbReference type="SUPFAM" id="SSF51445">
    <property type="entry name" value="(Trans)glycosidases"/>
    <property type="match status" value="1"/>
</dbReference>
<dbReference type="PANTHER" id="PTHR43053">
    <property type="entry name" value="GLYCOSIDASE FAMILY 31"/>
    <property type="match status" value="1"/>
</dbReference>
<sequence length="531" mass="61253">MKRTSLLAILLISLAFISVFAQTKSINIDPQPKEYWWGGAVSLGSSMPFEKETKGFDLEYQNLNNQVVPLLISNKGRFLWADKPFKFQITKENSIEVDSKYEELRLETEGNTLRSAYLAASKLHFPPNPILPDSLFFLKPQYNTWIELMYNQNQEDILKYAKAIVDNDFPTGVLMIDDNWQRYYGNYDFRAEKFPDPKAMVKQLHDMGFKVMLWICPFKSSDSPEYRELSAKGYLIKEKATKSPAIISWWNGKSACLDLTNPDAKAYFVGKLKKMQQDYGIDGFKFDAGDNEFYRMDRLASFDSSALSVDHTMAWAKIGLEFPFNEYRSGWKMGNQPLVQRLGDKAYSWRAMQMLIPDMLASGLLGYAYTFPDMIGGGNFATFLNIKENEFNQKLIVRSAQVHVLMPMMQFSVAPWRILDQEHLEITKNMTKLHEKFGAYILDLAKYSSKTGEPIVRHLEYEFPNQGFETCKDQFMLGDNFLVAPVITEEDSRLVKLPKGRWKDDLGKIHKGGKTIKIDVPLKRLPYFEKI</sequence>
<reference evidence="8 9" key="1">
    <citation type="submission" date="2024-01" db="EMBL/GenBank/DDBJ databases">
        <title>Sphingobacterium tenebrionis sp. nov., a novel endophyte isolated from tenebrio molitor intestines.</title>
        <authorList>
            <person name="Zhang C."/>
        </authorList>
    </citation>
    <scope>NUCLEOTIDE SEQUENCE [LARGE SCALE GENOMIC DNA]</scope>
    <source>
        <strain evidence="8 9">PU5-4</strain>
    </source>
</reference>
<feature type="chain" id="PRO_5045569567" evidence="5">
    <location>
        <begin position="22"/>
        <end position="531"/>
    </location>
</feature>
<dbReference type="Pfam" id="PF21365">
    <property type="entry name" value="Glyco_hydro_31_3rd"/>
    <property type="match status" value="1"/>
</dbReference>
<dbReference type="InterPro" id="IPR048395">
    <property type="entry name" value="Glyco_hydro_31_C"/>
</dbReference>
<proteinExistence type="inferred from homology"/>
<evidence type="ECO:0000256" key="1">
    <source>
        <dbReference type="ARBA" id="ARBA00007806"/>
    </source>
</evidence>
<dbReference type="SUPFAM" id="SSF51011">
    <property type="entry name" value="Glycosyl hydrolase domain"/>
    <property type="match status" value="1"/>
</dbReference>
<feature type="domain" description="Glycoside hydrolase family 31 TIM barrel" evidence="6">
    <location>
        <begin position="149"/>
        <end position="434"/>
    </location>
</feature>
<gene>
    <name evidence="8" type="ORF">VJ786_14625</name>
</gene>
<dbReference type="InterPro" id="IPR000322">
    <property type="entry name" value="Glyco_hydro_31_TIM"/>
</dbReference>
<evidence type="ECO:0000313" key="8">
    <source>
        <dbReference type="EMBL" id="MEI5986135.1"/>
    </source>
</evidence>
<keyword evidence="9" id="KW-1185">Reference proteome</keyword>
<evidence type="ECO:0000256" key="5">
    <source>
        <dbReference type="SAM" id="SignalP"/>
    </source>
</evidence>
<evidence type="ECO:0000256" key="4">
    <source>
        <dbReference type="RuleBase" id="RU361185"/>
    </source>
</evidence>
<dbReference type="InterPro" id="IPR017853">
    <property type="entry name" value="GH"/>
</dbReference>
<evidence type="ECO:0000256" key="3">
    <source>
        <dbReference type="ARBA" id="ARBA00023295"/>
    </source>
</evidence>
<dbReference type="CDD" id="cd06592">
    <property type="entry name" value="GH31_NET37"/>
    <property type="match status" value="1"/>
</dbReference>